<proteinExistence type="predicted"/>
<keyword evidence="2" id="KW-1185">Reference proteome</keyword>
<organism evidence="1 2">
    <name type="scientific">Alternaria gaisen</name>
    <dbReference type="NCBI Taxonomy" id="167740"/>
    <lineage>
        <taxon>Eukaryota</taxon>
        <taxon>Fungi</taxon>
        <taxon>Dikarya</taxon>
        <taxon>Ascomycota</taxon>
        <taxon>Pezizomycotina</taxon>
        <taxon>Dothideomycetes</taxon>
        <taxon>Pleosporomycetidae</taxon>
        <taxon>Pleosporales</taxon>
        <taxon>Pleosporineae</taxon>
        <taxon>Pleosporaceae</taxon>
        <taxon>Alternaria</taxon>
        <taxon>Alternaria sect. Alternaria</taxon>
    </lineage>
</organism>
<dbReference type="Proteomes" id="UP000293547">
    <property type="component" value="Unassembled WGS sequence"/>
</dbReference>
<evidence type="ECO:0000313" key="2">
    <source>
        <dbReference type="Proteomes" id="UP000293547"/>
    </source>
</evidence>
<comment type="caution">
    <text evidence="1">The sequence shown here is derived from an EMBL/GenBank/DDBJ whole genome shotgun (WGS) entry which is preliminary data.</text>
</comment>
<name>A0ACB6FWZ3_9PLEO</name>
<evidence type="ECO:0000313" key="1">
    <source>
        <dbReference type="EMBL" id="KAB2108996.1"/>
    </source>
</evidence>
<gene>
    <name evidence="1" type="ORF">AG0111_0g3607</name>
</gene>
<sequence>MTKFGAWFRRHLVFRLVREKQSMDQPPFFTSTRRPITPTSFDTATCLFFRLPYDIRSIIVTMAFGGRVLHMDIAHEEETWRWKGTVCNRNGPRQLSSMRYAWLGPWNDNCMQQMENHKRNWSTGPHAYRTGPEVWCIGIMGFLLSCRQAYAEGIDVLFSDNYISIQSEFLLSHLPKRIPHNQLASITSLEIVIEARCVEQENRRPSYNLDHLELILDNIVKHCGHLRRFCLSFAIREFYGHAHLEGPALPLADAFWKATQLRIMKVELPERDYWPAWDYELQPKHDHPREEPSKSRKDRSLWRSLDSEKPVVHKRALDRYPYPPLKLPVTHGDDTRESQGYWLCQGDVGPGLPIRPCYVP</sequence>
<protein>
    <submittedName>
        <fullName evidence="1">Uncharacterized protein</fullName>
    </submittedName>
</protein>
<dbReference type="EMBL" id="PDWZ02000002">
    <property type="protein sequence ID" value="KAB2108996.1"/>
    <property type="molecule type" value="Genomic_DNA"/>
</dbReference>
<accession>A0ACB6FWZ3</accession>
<reference evidence="1 2" key="1">
    <citation type="journal article" date="2019" name="bioRxiv">
        <title>Genomics, evolutionary history and diagnostics of the Alternaria alternata species group including apple and Asian pear pathotypes.</title>
        <authorList>
            <person name="Armitage A.D."/>
            <person name="Cockerton H.M."/>
            <person name="Sreenivasaprasad S."/>
            <person name="Woodhall J.W."/>
            <person name="Lane C.R."/>
            <person name="Harrison R.J."/>
            <person name="Clarkson J.P."/>
        </authorList>
    </citation>
    <scope>NUCLEOTIDE SEQUENCE [LARGE SCALE GENOMIC DNA]</scope>
    <source>
        <strain evidence="1 2">FERA 650</strain>
    </source>
</reference>